<feature type="transmembrane region" description="Helical" evidence="1">
    <location>
        <begin position="227"/>
        <end position="250"/>
    </location>
</feature>
<proteinExistence type="predicted"/>
<evidence type="ECO:0000313" key="2">
    <source>
        <dbReference type="EMBL" id="MBB2990295.1"/>
    </source>
</evidence>
<dbReference type="Pfam" id="PF07690">
    <property type="entry name" value="MFS_1"/>
    <property type="match status" value="1"/>
</dbReference>
<dbReference type="Gene3D" id="1.20.1250.20">
    <property type="entry name" value="MFS general substrate transporter like domains"/>
    <property type="match status" value="2"/>
</dbReference>
<evidence type="ECO:0000256" key="1">
    <source>
        <dbReference type="SAM" id="Phobius"/>
    </source>
</evidence>
<sequence length="407" mass="41690">MREERGVLKPRTAGRGLDSRHTALVSTPLLLGGIVLAAFNLRPAVTSIASVLGAVRTDVGASLVWASLLTAVPALCFGLAAIGAPWLNRRLGLARAIGLALFVLTVGLILRVVDGPWVVLGGTFIATSGIAIGNVLIPVVVKQSFPDIVGRVTGMYTSALAAGGGLAAAATPALEPLLGGWRGAVGAWAALSAGALIVWVASVRHGDTPGGPPPAGTVRRSLPRSPVAWTVAGFFAMQSCSAYILMGWLAEFFVTHGIPRTQAGLMLAVMNLMGIPLNLVIPVLAFRRASQSGWILAVTGSTLLAVIGLALAPTSAPWVWAVLFGVGTATLPIALGVIALRTRVPSETAALSAMSQGVGYLVAAGGPLIFGVLHAASADWTWPLTVLGVVTVLQGVLGWMAGRPRFV</sequence>
<reference evidence="2 3" key="1">
    <citation type="submission" date="2020-08" db="EMBL/GenBank/DDBJ databases">
        <title>The Agave Microbiome: Exploring the role of microbial communities in plant adaptations to desert environments.</title>
        <authorList>
            <person name="Partida-Martinez L.P."/>
        </authorList>
    </citation>
    <scope>NUCLEOTIDE SEQUENCE [LARGE SCALE GENOMIC DNA]</scope>
    <source>
        <strain evidence="2 3">AT2.18</strain>
    </source>
</reference>
<feature type="transmembrane region" description="Helical" evidence="1">
    <location>
        <begin position="382"/>
        <end position="402"/>
    </location>
</feature>
<keyword evidence="1" id="KW-1133">Transmembrane helix</keyword>
<gene>
    <name evidence="2" type="ORF">FHR72_001763</name>
</gene>
<dbReference type="Proteomes" id="UP000550501">
    <property type="component" value="Unassembled WGS sequence"/>
</dbReference>
<feature type="transmembrane region" description="Helical" evidence="1">
    <location>
        <begin position="93"/>
        <end position="113"/>
    </location>
</feature>
<evidence type="ECO:0000313" key="3">
    <source>
        <dbReference type="Proteomes" id="UP000550501"/>
    </source>
</evidence>
<dbReference type="PANTHER" id="PTHR23523">
    <property type="match status" value="1"/>
</dbReference>
<dbReference type="AlphaFoldDB" id="A0A839Q7C2"/>
<feature type="transmembrane region" description="Helical" evidence="1">
    <location>
        <begin position="318"/>
        <end position="338"/>
    </location>
</feature>
<dbReference type="GO" id="GO:0022857">
    <property type="term" value="F:transmembrane transporter activity"/>
    <property type="evidence" value="ECO:0007669"/>
    <property type="project" value="InterPro"/>
</dbReference>
<dbReference type="InterPro" id="IPR052524">
    <property type="entry name" value="MFS_Cyanate_Porter"/>
</dbReference>
<feature type="transmembrane region" description="Helical" evidence="1">
    <location>
        <begin position="293"/>
        <end position="312"/>
    </location>
</feature>
<name>A0A839Q7C2_MYCIR</name>
<feature type="transmembrane region" description="Helical" evidence="1">
    <location>
        <begin position="153"/>
        <end position="174"/>
    </location>
</feature>
<feature type="transmembrane region" description="Helical" evidence="1">
    <location>
        <begin position="59"/>
        <end position="81"/>
    </location>
</feature>
<protein>
    <submittedName>
        <fullName evidence="2">CP family cyanate transporter-like MFS transporter</fullName>
    </submittedName>
</protein>
<keyword evidence="3" id="KW-1185">Reference proteome</keyword>
<dbReference type="InterPro" id="IPR036259">
    <property type="entry name" value="MFS_trans_sf"/>
</dbReference>
<comment type="caution">
    <text evidence="2">The sequence shown here is derived from an EMBL/GenBank/DDBJ whole genome shotgun (WGS) entry which is preliminary data.</text>
</comment>
<feature type="transmembrane region" description="Helical" evidence="1">
    <location>
        <begin position="21"/>
        <end position="39"/>
    </location>
</feature>
<dbReference type="EMBL" id="JACHVU010000003">
    <property type="protein sequence ID" value="MBB2990295.1"/>
    <property type="molecule type" value="Genomic_DNA"/>
</dbReference>
<feature type="transmembrane region" description="Helical" evidence="1">
    <location>
        <begin position="358"/>
        <end position="376"/>
    </location>
</feature>
<dbReference type="InterPro" id="IPR011701">
    <property type="entry name" value="MFS"/>
</dbReference>
<dbReference type="SUPFAM" id="SSF103473">
    <property type="entry name" value="MFS general substrate transporter"/>
    <property type="match status" value="1"/>
</dbReference>
<organism evidence="2 3">
    <name type="scientific">Mycolicibacterium iranicum</name>
    <name type="common">Mycobacterium iranicum</name>
    <dbReference type="NCBI Taxonomy" id="912594"/>
    <lineage>
        <taxon>Bacteria</taxon>
        <taxon>Bacillati</taxon>
        <taxon>Actinomycetota</taxon>
        <taxon>Actinomycetes</taxon>
        <taxon>Mycobacteriales</taxon>
        <taxon>Mycobacteriaceae</taxon>
        <taxon>Mycolicibacterium</taxon>
    </lineage>
</organism>
<feature type="transmembrane region" description="Helical" evidence="1">
    <location>
        <begin position="262"/>
        <end position="286"/>
    </location>
</feature>
<feature type="transmembrane region" description="Helical" evidence="1">
    <location>
        <begin position="180"/>
        <end position="201"/>
    </location>
</feature>
<feature type="transmembrane region" description="Helical" evidence="1">
    <location>
        <begin position="119"/>
        <end position="141"/>
    </location>
</feature>
<keyword evidence="1" id="KW-0472">Membrane</keyword>
<accession>A0A839Q7C2</accession>
<dbReference type="PANTHER" id="PTHR23523:SF2">
    <property type="entry name" value="2-NITROIMIDAZOLE TRANSPORTER"/>
    <property type="match status" value="1"/>
</dbReference>
<keyword evidence="1" id="KW-0812">Transmembrane</keyword>
<dbReference type="RefSeq" id="WP_221193226.1">
    <property type="nucleotide sequence ID" value="NZ_JACHVU010000003.1"/>
</dbReference>